<accession>A0A7J6VLQ1</accession>
<protein>
    <submittedName>
        <fullName evidence="1">Uncharacterized protein</fullName>
    </submittedName>
</protein>
<dbReference type="AlphaFoldDB" id="A0A7J6VLQ1"/>
<comment type="caution">
    <text evidence="1">The sequence shown here is derived from an EMBL/GenBank/DDBJ whole genome shotgun (WGS) entry which is preliminary data.</text>
</comment>
<gene>
    <name evidence="1" type="ORF">FRX31_024746</name>
</gene>
<evidence type="ECO:0000313" key="1">
    <source>
        <dbReference type="EMBL" id="KAF5185667.1"/>
    </source>
</evidence>
<proteinExistence type="predicted"/>
<name>A0A7J6VLQ1_THATH</name>
<sequence length="69" mass="7641">MASLGSTTIPFQLIETSPFLSLQTPAAAVSYCVTIIISDHLLTRSLNFISFLKSRLDLHPYTAMPIWSI</sequence>
<keyword evidence="2" id="KW-1185">Reference proteome</keyword>
<dbReference type="EMBL" id="JABWDY010030378">
    <property type="protein sequence ID" value="KAF5185667.1"/>
    <property type="molecule type" value="Genomic_DNA"/>
</dbReference>
<dbReference type="Proteomes" id="UP000554482">
    <property type="component" value="Unassembled WGS sequence"/>
</dbReference>
<reference evidence="1 2" key="1">
    <citation type="submission" date="2020-06" db="EMBL/GenBank/DDBJ databases">
        <title>Transcriptomic and genomic resources for Thalictrum thalictroides and T. hernandezii: Facilitating candidate gene discovery in an emerging model plant lineage.</title>
        <authorList>
            <person name="Arias T."/>
            <person name="Riano-Pachon D.M."/>
            <person name="Di Stilio V.S."/>
        </authorList>
    </citation>
    <scope>NUCLEOTIDE SEQUENCE [LARGE SCALE GENOMIC DNA]</scope>
    <source>
        <strain evidence="2">cv. WT478/WT964</strain>
        <tissue evidence="1">Leaves</tissue>
    </source>
</reference>
<evidence type="ECO:0000313" key="2">
    <source>
        <dbReference type="Proteomes" id="UP000554482"/>
    </source>
</evidence>
<organism evidence="1 2">
    <name type="scientific">Thalictrum thalictroides</name>
    <name type="common">Rue-anemone</name>
    <name type="synonym">Anemone thalictroides</name>
    <dbReference type="NCBI Taxonomy" id="46969"/>
    <lineage>
        <taxon>Eukaryota</taxon>
        <taxon>Viridiplantae</taxon>
        <taxon>Streptophyta</taxon>
        <taxon>Embryophyta</taxon>
        <taxon>Tracheophyta</taxon>
        <taxon>Spermatophyta</taxon>
        <taxon>Magnoliopsida</taxon>
        <taxon>Ranunculales</taxon>
        <taxon>Ranunculaceae</taxon>
        <taxon>Thalictroideae</taxon>
        <taxon>Thalictrum</taxon>
    </lineage>
</organism>